<proteinExistence type="predicted"/>
<protein>
    <recommendedName>
        <fullName evidence="3">Fur-regulated basic protein A</fullName>
    </recommendedName>
</protein>
<dbReference type="RefSeq" id="WP_132947370.1">
    <property type="nucleotide sequence ID" value="NZ_BSVG01000007.1"/>
</dbReference>
<gene>
    <name evidence="1" type="ORF">EDD69_102171</name>
</gene>
<name>A0A4R1QKQ9_9BACL</name>
<sequence length="65" mass="7655">MKPASLKQRKLAEILYYQAYEQPLPNKDYTVVEINEMIQEAKKALQTQLGNEFENEEEESDLILH</sequence>
<organism evidence="1 2">
    <name type="scientific">Thermolongibacillus altinsuensis</name>
    <dbReference type="NCBI Taxonomy" id="575256"/>
    <lineage>
        <taxon>Bacteria</taxon>
        <taxon>Bacillati</taxon>
        <taxon>Bacillota</taxon>
        <taxon>Bacilli</taxon>
        <taxon>Bacillales</taxon>
        <taxon>Anoxybacillaceae</taxon>
        <taxon>Thermolongibacillus</taxon>
    </lineage>
</organism>
<evidence type="ECO:0000313" key="1">
    <source>
        <dbReference type="EMBL" id="TCL52765.1"/>
    </source>
</evidence>
<keyword evidence="2" id="KW-1185">Reference proteome</keyword>
<comment type="caution">
    <text evidence="1">The sequence shown here is derived from an EMBL/GenBank/DDBJ whole genome shotgun (WGS) entry which is preliminary data.</text>
</comment>
<dbReference type="EMBL" id="SLUL01000002">
    <property type="protein sequence ID" value="TCL52765.1"/>
    <property type="molecule type" value="Genomic_DNA"/>
</dbReference>
<dbReference type="Proteomes" id="UP000295658">
    <property type="component" value="Unassembled WGS sequence"/>
</dbReference>
<dbReference type="OrthoDB" id="2917992at2"/>
<evidence type="ECO:0000313" key="2">
    <source>
        <dbReference type="Proteomes" id="UP000295658"/>
    </source>
</evidence>
<reference evidence="1 2" key="1">
    <citation type="submission" date="2019-03" db="EMBL/GenBank/DDBJ databases">
        <title>Genomic Encyclopedia of Type Strains, Phase IV (KMG-IV): sequencing the most valuable type-strain genomes for metagenomic binning, comparative biology and taxonomic classification.</title>
        <authorList>
            <person name="Goeker M."/>
        </authorList>
    </citation>
    <scope>NUCLEOTIDE SEQUENCE [LARGE SCALE GENOMIC DNA]</scope>
    <source>
        <strain evidence="1 2">DSM 24979</strain>
    </source>
</reference>
<dbReference type="AlphaFoldDB" id="A0A4R1QKQ9"/>
<accession>A0A4R1QKQ9</accession>
<evidence type="ECO:0008006" key="3">
    <source>
        <dbReference type="Google" id="ProtNLM"/>
    </source>
</evidence>